<evidence type="ECO:0000259" key="3">
    <source>
        <dbReference type="PROSITE" id="PS50157"/>
    </source>
</evidence>
<dbReference type="RefSeq" id="XP_062698966.1">
    <property type="nucleotide sequence ID" value="XM_062842982.1"/>
</dbReference>
<dbReference type="InterPro" id="IPR036236">
    <property type="entry name" value="Znf_C2H2_sf"/>
</dbReference>
<organism evidence="4 5">
    <name type="scientific">Aedes albopictus</name>
    <name type="common">Asian tiger mosquito</name>
    <name type="synonym">Stegomyia albopicta</name>
    <dbReference type="NCBI Taxonomy" id="7160"/>
    <lineage>
        <taxon>Eukaryota</taxon>
        <taxon>Metazoa</taxon>
        <taxon>Ecdysozoa</taxon>
        <taxon>Arthropoda</taxon>
        <taxon>Hexapoda</taxon>
        <taxon>Insecta</taxon>
        <taxon>Pterygota</taxon>
        <taxon>Neoptera</taxon>
        <taxon>Endopterygota</taxon>
        <taxon>Diptera</taxon>
        <taxon>Nematocera</taxon>
        <taxon>Culicoidea</taxon>
        <taxon>Culicidae</taxon>
        <taxon>Culicinae</taxon>
        <taxon>Aedini</taxon>
        <taxon>Aedes</taxon>
        <taxon>Stegomyia</taxon>
    </lineage>
</organism>
<dbReference type="GeneID" id="134284247"/>
<reference evidence="4" key="2">
    <citation type="submission" date="2025-05" db="UniProtKB">
        <authorList>
            <consortium name="EnsemblMetazoa"/>
        </authorList>
    </citation>
    <scope>IDENTIFICATION</scope>
    <source>
        <strain evidence="4">Foshan</strain>
    </source>
</reference>
<accession>A0ABM1Y977</accession>
<evidence type="ECO:0000313" key="4">
    <source>
        <dbReference type="EnsemblMetazoa" id="AALFPA23_006947.P9184"/>
    </source>
</evidence>
<sequence>MYSPSLDNNLQNLDDANEVVIKLWHQRPKREVSGDQLVGINQWLLDGAPSTEHGESEEVPIRKDDNTVSEADLHLAERPAYNRDTIQPDQIAHSSDLPTILPVPNVASNLTSQSAVISEYTHNQPPSSARTEPTYDPQVYARNSVIVSTKHIEPLREMQPVQHANLRSAPSQVMYELPRETIVDQTPSWKYAVPSQRAPPNQRMITPNAENLGTQQLHGYPTIVVPSTSSSYYELKSPSDAAELAPGLNCAEYIPSAQPNSYLRSSEPRLVYSIPSSSHAQAAPHPAPAAPVVQDIYPSASSSYAHAANGHAHPAAGISIVYSAVEKPITRKRPYSYGTRYNGNISEKKHDKQGGFHQPVPQQYQETRPFLCNTCGTSYLTEQDMREHCQSHDPTTMKRYEYESYENHQQNVKDRDRQFEADHGTSSHTCMIEGCPKTFARRDDMLVHYKCHEYRLMREREIARWREDMESNLV</sequence>
<feature type="domain" description="C2H2-type" evidence="3">
    <location>
        <begin position="428"/>
        <end position="452"/>
    </location>
</feature>
<keyword evidence="5" id="KW-1185">Reference proteome</keyword>
<dbReference type="PROSITE" id="PS50157">
    <property type="entry name" value="ZINC_FINGER_C2H2_2"/>
    <property type="match status" value="2"/>
</dbReference>
<reference evidence="5" key="1">
    <citation type="journal article" date="2015" name="Proc. Natl. Acad. Sci. U.S.A.">
        <title>Genome sequence of the Asian Tiger mosquito, Aedes albopictus, reveals insights into its biology, genetics, and evolution.</title>
        <authorList>
            <person name="Chen X.G."/>
            <person name="Jiang X."/>
            <person name="Gu J."/>
            <person name="Xu M."/>
            <person name="Wu Y."/>
            <person name="Deng Y."/>
            <person name="Zhang C."/>
            <person name="Bonizzoni M."/>
            <person name="Dermauw W."/>
            <person name="Vontas J."/>
            <person name="Armbruster P."/>
            <person name="Huang X."/>
            <person name="Yang Y."/>
            <person name="Zhang H."/>
            <person name="He W."/>
            <person name="Peng H."/>
            <person name="Liu Y."/>
            <person name="Wu K."/>
            <person name="Chen J."/>
            <person name="Lirakis M."/>
            <person name="Topalis P."/>
            <person name="Van Leeuwen T."/>
            <person name="Hall A.B."/>
            <person name="Jiang X."/>
            <person name="Thorpe C."/>
            <person name="Mueller R.L."/>
            <person name="Sun C."/>
            <person name="Waterhouse R.M."/>
            <person name="Yan G."/>
            <person name="Tu Z.J."/>
            <person name="Fang X."/>
            <person name="James A.A."/>
        </authorList>
    </citation>
    <scope>NUCLEOTIDE SEQUENCE [LARGE SCALE GENOMIC DNA]</scope>
    <source>
        <strain evidence="5">Foshan</strain>
    </source>
</reference>
<evidence type="ECO:0000313" key="5">
    <source>
        <dbReference type="Proteomes" id="UP000069940"/>
    </source>
</evidence>
<feature type="region of interest" description="Disordered" evidence="2">
    <location>
        <begin position="47"/>
        <end position="67"/>
    </location>
</feature>
<proteinExistence type="predicted"/>
<keyword evidence="1" id="KW-0862">Zinc</keyword>
<feature type="compositionally biased region" description="Basic and acidic residues" evidence="2">
    <location>
        <begin position="52"/>
        <end position="67"/>
    </location>
</feature>
<evidence type="ECO:0000256" key="1">
    <source>
        <dbReference type="PROSITE-ProRule" id="PRU00042"/>
    </source>
</evidence>
<dbReference type="PROSITE" id="PS00028">
    <property type="entry name" value="ZINC_FINGER_C2H2_1"/>
    <property type="match status" value="2"/>
</dbReference>
<dbReference type="SMART" id="SM00355">
    <property type="entry name" value="ZnF_C2H2"/>
    <property type="match status" value="2"/>
</dbReference>
<feature type="domain" description="C2H2-type" evidence="3">
    <location>
        <begin position="370"/>
        <end position="392"/>
    </location>
</feature>
<keyword evidence="1" id="KW-0863">Zinc-finger</keyword>
<dbReference type="SUPFAM" id="SSF57667">
    <property type="entry name" value="beta-beta-alpha zinc fingers"/>
    <property type="match status" value="1"/>
</dbReference>
<name>A0ABM1Y977_AEDAL</name>
<protein>
    <recommendedName>
        <fullName evidence="3">C2H2-type domain-containing protein</fullName>
    </recommendedName>
</protein>
<evidence type="ECO:0000256" key="2">
    <source>
        <dbReference type="SAM" id="MobiDB-lite"/>
    </source>
</evidence>
<dbReference type="EnsemblMetazoa" id="AALFPA23_006947.R9184">
    <property type="protein sequence ID" value="AALFPA23_006947.P9184"/>
    <property type="gene ID" value="AALFPA23_006947"/>
</dbReference>
<dbReference type="InterPro" id="IPR013087">
    <property type="entry name" value="Znf_C2H2_type"/>
</dbReference>
<keyword evidence="1" id="KW-0479">Metal-binding</keyword>
<dbReference type="Proteomes" id="UP000069940">
    <property type="component" value="Unassembled WGS sequence"/>
</dbReference>